<protein>
    <submittedName>
        <fullName evidence="1">Uncharacterized protein</fullName>
    </submittedName>
</protein>
<sequence length="72" mass="8119">MKVQLSNGNFTATMAELSKATAPSNNSKHGRGFDTHCYQQSILMDYLLLHVKKEVTFVRTLKIILNSICCEE</sequence>
<organism evidence="1 2">
    <name type="scientific">Cronartium quercuum f. sp. fusiforme G11</name>
    <dbReference type="NCBI Taxonomy" id="708437"/>
    <lineage>
        <taxon>Eukaryota</taxon>
        <taxon>Fungi</taxon>
        <taxon>Dikarya</taxon>
        <taxon>Basidiomycota</taxon>
        <taxon>Pucciniomycotina</taxon>
        <taxon>Pucciniomycetes</taxon>
        <taxon>Pucciniales</taxon>
        <taxon>Coleosporiaceae</taxon>
        <taxon>Cronartium</taxon>
    </lineage>
</organism>
<dbReference type="EMBL" id="MU167211">
    <property type="protein sequence ID" value="KAG0151662.1"/>
    <property type="molecule type" value="Genomic_DNA"/>
</dbReference>
<name>A0A9P6NU43_9BASI</name>
<evidence type="ECO:0000313" key="1">
    <source>
        <dbReference type="EMBL" id="KAG0151662.1"/>
    </source>
</evidence>
<dbReference type="AlphaFoldDB" id="A0A9P6NU43"/>
<reference evidence="1" key="1">
    <citation type="submission" date="2013-11" db="EMBL/GenBank/DDBJ databases">
        <title>Genome sequence of the fusiform rust pathogen reveals effectors for host alternation and coevolution with pine.</title>
        <authorList>
            <consortium name="DOE Joint Genome Institute"/>
            <person name="Smith K."/>
            <person name="Pendleton A."/>
            <person name="Kubisiak T."/>
            <person name="Anderson C."/>
            <person name="Salamov A."/>
            <person name="Aerts A."/>
            <person name="Riley R."/>
            <person name="Clum A."/>
            <person name="Lindquist E."/>
            <person name="Ence D."/>
            <person name="Campbell M."/>
            <person name="Kronenberg Z."/>
            <person name="Feau N."/>
            <person name="Dhillon B."/>
            <person name="Hamelin R."/>
            <person name="Burleigh J."/>
            <person name="Smith J."/>
            <person name="Yandell M."/>
            <person name="Nelson C."/>
            <person name="Grigoriev I."/>
            <person name="Davis J."/>
        </authorList>
    </citation>
    <scope>NUCLEOTIDE SEQUENCE</scope>
    <source>
        <strain evidence="1">G11</strain>
    </source>
</reference>
<gene>
    <name evidence="1" type="ORF">CROQUDRAFT_461434</name>
</gene>
<evidence type="ECO:0000313" key="2">
    <source>
        <dbReference type="Proteomes" id="UP000886653"/>
    </source>
</evidence>
<dbReference type="Proteomes" id="UP000886653">
    <property type="component" value="Unassembled WGS sequence"/>
</dbReference>
<keyword evidence="2" id="KW-1185">Reference proteome</keyword>
<proteinExistence type="predicted"/>
<comment type="caution">
    <text evidence="1">The sequence shown here is derived from an EMBL/GenBank/DDBJ whole genome shotgun (WGS) entry which is preliminary data.</text>
</comment>
<accession>A0A9P6NU43</accession>